<dbReference type="CDD" id="cd06222">
    <property type="entry name" value="RNase_H_like"/>
    <property type="match status" value="1"/>
</dbReference>
<proteinExistence type="predicted"/>
<dbReference type="EMBL" id="DF973200">
    <property type="protein sequence ID" value="GAU19638.1"/>
    <property type="molecule type" value="Genomic_DNA"/>
</dbReference>
<dbReference type="InterPro" id="IPR002156">
    <property type="entry name" value="RNaseH_domain"/>
</dbReference>
<gene>
    <name evidence="2" type="ORF">TSUD_383330</name>
</gene>
<dbReference type="PANTHER" id="PTHR47074">
    <property type="entry name" value="BNAC02G40300D PROTEIN"/>
    <property type="match status" value="1"/>
</dbReference>
<keyword evidence="3" id="KW-1185">Reference proteome</keyword>
<reference evidence="3" key="1">
    <citation type="journal article" date="2017" name="Front. Plant Sci.">
        <title>Climate Clever Clovers: New Paradigm to Reduce the Environmental Footprint of Ruminants by Breeding Low Methanogenic Forages Utilizing Haplotype Variation.</title>
        <authorList>
            <person name="Kaur P."/>
            <person name="Appels R."/>
            <person name="Bayer P.E."/>
            <person name="Keeble-Gagnere G."/>
            <person name="Wang J."/>
            <person name="Hirakawa H."/>
            <person name="Shirasawa K."/>
            <person name="Vercoe P."/>
            <person name="Stefanova K."/>
            <person name="Durmic Z."/>
            <person name="Nichols P."/>
            <person name="Revell C."/>
            <person name="Isobe S.N."/>
            <person name="Edwards D."/>
            <person name="Erskine W."/>
        </authorList>
    </citation>
    <scope>NUCLEOTIDE SEQUENCE [LARGE SCALE GENOMIC DNA]</scope>
    <source>
        <strain evidence="3">cv. Daliak</strain>
    </source>
</reference>
<dbReference type="Proteomes" id="UP000242715">
    <property type="component" value="Unassembled WGS sequence"/>
</dbReference>
<organism evidence="2 3">
    <name type="scientific">Trifolium subterraneum</name>
    <name type="common">Subterranean clover</name>
    <dbReference type="NCBI Taxonomy" id="3900"/>
    <lineage>
        <taxon>Eukaryota</taxon>
        <taxon>Viridiplantae</taxon>
        <taxon>Streptophyta</taxon>
        <taxon>Embryophyta</taxon>
        <taxon>Tracheophyta</taxon>
        <taxon>Spermatophyta</taxon>
        <taxon>Magnoliopsida</taxon>
        <taxon>eudicotyledons</taxon>
        <taxon>Gunneridae</taxon>
        <taxon>Pentapetalae</taxon>
        <taxon>rosids</taxon>
        <taxon>fabids</taxon>
        <taxon>Fabales</taxon>
        <taxon>Fabaceae</taxon>
        <taxon>Papilionoideae</taxon>
        <taxon>50 kb inversion clade</taxon>
        <taxon>NPAAA clade</taxon>
        <taxon>Hologalegina</taxon>
        <taxon>IRL clade</taxon>
        <taxon>Trifolieae</taxon>
        <taxon>Trifolium</taxon>
    </lineage>
</organism>
<dbReference type="PANTHER" id="PTHR47074:SF48">
    <property type="entry name" value="POLYNUCLEOTIDYL TRANSFERASE, RIBONUCLEASE H-LIKE SUPERFAMILY PROTEIN"/>
    <property type="match status" value="1"/>
</dbReference>
<dbReference type="Pfam" id="PF13456">
    <property type="entry name" value="RVT_3"/>
    <property type="match status" value="1"/>
</dbReference>
<dbReference type="GO" id="GO:0004523">
    <property type="term" value="F:RNA-DNA hybrid ribonuclease activity"/>
    <property type="evidence" value="ECO:0007669"/>
    <property type="project" value="InterPro"/>
</dbReference>
<protein>
    <recommendedName>
        <fullName evidence="1">RNase H type-1 domain-containing protein</fullName>
    </recommendedName>
</protein>
<accession>A0A2Z6MB99</accession>
<dbReference type="Gene3D" id="3.30.420.10">
    <property type="entry name" value="Ribonuclease H-like superfamily/Ribonuclease H"/>
    <property type="match status" value="1"/>
</dbReference>
<dbReference type="OrthoDB" id="1419902at2759"/>
<evidence type="ECO:0000313" key="2">
    <source>
        <dbReference type="EMBL" id="GAU19638.1"/>
    </source>
</evidence>
<dbReference type="InterPro" id="IPR044730">
    <property type="entry name" value="RNase_H-like_dom_plant"/>
</dbReference>
<dbReference type="AlphaFoldDB" id="A0A2Z6MB99"/>
<dbReference type="InterPro" id="IPR036397">
    <property type="entry name" value="RNaseH_sf"/>
</dbReference>
<dbReference type="GO" id="GO:0003676">
    <property type="term" value="F:nucleic acid binding"/>
    <property type="evidence" value="ECO:0007669"/>
    <property type="project" value="InterPro"/>
</dbReference>
<feature type="domain" description="RNase H type-1" evidence="1">
    <location>
        <begin position="152"/>
        <end position="245"/>
    </location>
</feature>
<dbReference type="InterPro" id="IPR052929">
    <property type="entry name" value="RNase_H-like_EbsB-rel"/>
</dbReference>
<dbReference type="InterPro" id="IPR012337">
    <property type="entry name" value="RNaseH-like_sf"/>
</dbReference>
<evidence type="ECO:0000259" key="1">
    <source>
        <dbReference type="Pfam" id="PF13456"/>
    </source>
</evidence>
<evidence type="ECO:0000313" key="3">
    <source>
        <dbReference type="Proteomes" id="UP000242715"/>
    </source>
</evidence>
<dbReference type="SUPFAM" id="SSF53098">
    <property type="entry name" value="Ribonuclease H-like"/>
    <property type="match status" value="1"/>
</dbReference>
<name>A0A2Z6MB99_TRISU</name>
<sequence>MRTSMKIRDVVEKILATSLVGSVKEDKVVSEEERNECYSVKSEDVSQLVSDCCKDEYGVLSNVLCVMRKLRMSFTCSLTVQVTMLLWCIWLNRNDKIWNDNVQMPNQIGRHVFDAWNEWYSVHKLQRNIVSMTIDLGVRRWEKPALGWVKCNVDVAFVTGSKKTSVGLCFCDNNGQFMAGMTQWQQNVISTVEGETCALLLAMKKAIHTGLDRVQFESDSNVLIDVIHMKRRGNSEFLSIVHDILLVLYRLF</sequence>